<organism evidence="1 2">
    <name type="scientific">Coemansia aciculifera</name>
    <dbReference type="NCBI Taxonomy" id="417176"/>
    <lineage>
        <taxon>Eukaryota</taxon>
        <taxon>Fungi</taxon>
        <taxon>Fungi incertae sedis</taxon>
        <taxon>Zoopagomycota</taxon>
        <taxon>Kickxellomycotina</taxon>
        <taxon>Kickxellomycetes</taxon>
        <taxon>Kickxellales</taxon>
        <taxon>Kickxellaceae</taxon>
        <taxon>Coemansia</taxon>
    </lineage>
</organism>
<keyword evidence="1" id="KW-0489">Methyltransferase</keyword>
<keyword evidence="1" id="KW-0808">Transferase</keyword>
<sequence>MNRTRTQYIRAHLADLSRLPSEETLGRGWIKGRRVVDVGCGGGLASEALARLGMHVVGVDAARENVEMARVHAQGDPMLRGSLEYVQTTAEQLVRQQGEGFDVVVSLEVIEHVADPVAFVKSLVELAKPGASLFISTMNRTPVSMLVDVLVPEYILGVVPRGTHDHGKFIAPEELSLMLRAFGAETLDTRGLVLNPLTNTCHLVSQDIGLLRNAGVQANYILAARKAK</sequence>
<evidence type="ECO:0000313" key="1">
    <source>
        <dbReference type="EMBL" id="KAJ2890353.1"/>
    </source>
</evidence>
<comment type="caution">
    <text evidence="1">The sequence shown here is derived from an EMBL/GenBank/DDBJ whole genome shotgun (WGS) entry which is preliminary data.</text>
</comment>
<proteinExistence type="predicted"/>
<accession>A0ACC1M088</accession>
<dbReference type="EMBL" id="JANBVB010001391">
    <property type="protein sequence ID" value="KAJ2890353.1"/>
    <property type="molecule type" value="Genomic_DNA"/>
</dbReference>
<keyword evidence="2" id="KW-1185">Reference proteome</keyword>
<reference evidence="1" key="1">
    <citation type="submission" date="2022-07" db="EMBL/GenBank/DDBJ databases">
        <title>Phylogenomic reconstructions and comparative analyses of Kickxellomycotina fungi.</title>
        <authorList>
            <person name="Reynolds N.K."/>
            <person name="Stajich J.E."/>
            <person name="Barry K."/>
            <person name="Grigoriev I.V."/>
            <person name="Crous P."/>
            <person name="Smith M.E."/>
        </authorList>
    </citation>
    <scope>NUCLEOTIDE SEQUENCE</scope>
    <source>
        <strain evidence="1">CBS 190363</strain>
    </source>
</reference>
<protein>
    <submittedName>
        <fullName evidence="1">Hexaprenyldihydroxybenzoate methyltransferase, mitochondrial</fullName>
    </submittedName>
</protein>
<gene>
    <name evidence="1" type="primary">COQ3</name>
    <name evidence="1" type="ORF">IWW38_004182</name>
</gene>
<evidence type="ECO:0000313" key="2">
    <source>
        <dbReference type="Proteomes" id="UP001139981"/>
    </source>
</evidence>
<name>A0ACC1M088_9FUNG</name>
<dbReference type="Proteomes" id="UP001139981">
    <property type="component" value="Unassembled WGS sequence"/>
</dbReference>